<feature type="region of interest" description="Disordered" evidence="1">
    <location>
        <begin position="1"/>
        <end position="26"/>
    </location>
</feature>
<organism evidence="3 4">
    <name type="scientific">Microbispora bryophytorum</name>
    <dbReference type="NCBI Taxonomy" id="1460882"/>
    <lineage>
        <taxon>Bacteria</taxon>
        <taxon>Bacillati</taxon>
        <taxon>Actinomycetota</taxon>
        <taxon>Actinomycetes</taxon>
        <taxon>Streptosporangiales</taxon>
        <taxon>Streptosporangiaceae</taxon>
        <taxon>Microbispora</taxon>
    </lineage>
</organism>
<feature type="compositionally biased region" description="Polar residues" evidence="1">
    <location>
        <begin position="1"/>
        <end position="11"/>
    </location>
</feature>
<sequence length="543" mass="56316">MSPMSPDTSPNAPSPWRPGDEPDLDRTIAYRVPRTAANEAHTVRLPSWTEPEEIGSATVSGPAAPPAGRGRRGRGWILALVAAVLVGVVGGGGVWAASKLSGGGAQPQDVLPANAIAYVRIDLDPSAGQKLALFGIARKFSATRDAFGGDDPREALVSALQKGEPGLSEADYARDVEPWLGDRVGLAVLPADGGGDPVGALAVQVKDEAAARTGIAKMGLDGGKGGLAFREGYAIIAMSQKLADEYVKAAPLSGEPRFAADLDALGEPGVLSFWMDAEKVADAGWSEVAVTPVLRQIRGMRFAGALRFSGDYAELAGVTRGGTAAPGRPEPVKIGELPASTVAAASISGLGDLLREQWPSVEQSASGSGGEMVRQALAEARTQYGLSLPDDLATLLGRSLTLALDEQDLDGAQPRVGAVLTTDTAKARDVVDRLKGHLNGMERSADIATAEGDGRFVIASTQEYADALNGGGTLGESETFRLAVPDAANATYAVYADLDRLEKLYLDGLNEQGRADAEKLRAVGLSGTHGEDGSTFALRLVFN</sequence>
<evidence type="ECO:0000313" key="4">
    <source>
        <dbReference type="Proteomes" id="UP000653480"/>
    </source>
</evidence>
<dbReference type="Proteomes" id="UP000653480">
    <property type="component" value="Unassembled WGS sequence"/>
</dbReference>
<name>A0A8H9H6I0_9ACTN</name>
<keyword evidence="2" id="KW-0472">Membrane</keyword>
<reference evidence="3" key="1">
    <citation type="journal article" date="2014" name="Int. J. Syst. Evol. Microbiol.">
        <title>Complete genome sequence of Corynebacterium casei LMG S-19264T (=DSM 44701T), isolated from a smear-ripened cheese.</title>
        <authorList>
            <consortium name="US DOE Joint Genome Institute (JGI-PGF)"/>
            <person name="Walter F."/>
            <person name="Albersmeier A."/>
            <person name="Kalinowski J."/>
            <person name="Ruckert C."/>
        </authorList>
    </citation>
    <scope>NUCLEOTIDE SEQUENCE</scope>
    <source>
        <strain evidence="3">CGMCC 4.7138</strain>
    </source>
</reference>
<evidence type="ECO:0000256" key="2">
    <source>
        <dbReference type="SAM" id="Phobius"/>
    </source>
</evidence>
<reference evidence="3" key="2">
    <citation type="submission" date="2020-09" db="EMBL/GenBank/DDBJ databases">
        <authorList>
            <person name="Sun Q."/>
            <person name="Zhou Y."/>
        </authorList>
    </citation>
    <scope>NUCLEOTIDE SEQUENCE</scope>
    <source>
        <strain evidence="3">CGMCC 4.7138</strain>
    </source>
</reference>
<feature type="transmembrane region" description="Helical" evidence="2">
    <location>
        <begin position="76"/>
        <end position="97"/>
    </location>
</feature>
<evidence type="ECO:0000313" key="3">
    <source>
        <dbReference type="EMBL" id="GGO19329.1"/>
    </source>
</evidence>
<protein>
    <recommendedName>
        <fullName evidence="5">DUF3352 domain-containing protein</fullName>
    </recommendedName>
</protein>
<evidence type="ECO:0000256" key="1">
    <source>
        <dbReference type="SAM" id="MobiDB-lite"/>
    </source>
</evidence>
<dbReference type="InterPro" id="IPR021787">
    <property type="entry name" value="DUF3352"/>
</dbReference>
<gene>
    <name evidence="3" type="ORF">GCM10011574_44720</name>
</gene>
<proteinExistence type="predicted"/>
<dbReference type="AlphaFoldDB" id="A0A8H9H6I0"/>
<feature type="region of interest" description="Disordered" evidence="1">
    <location>
        <begin position="45"/>
        <end position="68"/>
    </location>
</feature>
<dbReference type="Pfam" id="PF11832">
    <property type="entry name" value="DUF3352"/>
    <property type="match status" value="1"/>
</dbReference>
<keyword evidence="2" id="KW-0812">Transmembrane</keyword>
<keyword evidence="2" id="KW-1133">Transmembrane helix</keyword>
<keyword evidence="4" id="KW-1185">Reference proteome</keyword>
<accession>A0A8H9H6I0</accession>
<dbReference type="EMBL" id="BMMN01000008">
    <property type="protein sequence ID" value="GGO19329.1"/>
    <property type="molecule type" value="Genomic_DNA"/>
</dbReference>
<evidence type="ECO:0008006" key="5">
    <source>
        <dbReference type="Google" id="ProtNLM"/>
    </source>
</evidence>
<comment type="caution">
    <text evidence="3">The sequence shown here is derived from an EMBL/GenBank/DDBJ whole genome shotgun (WGS) entry which is preliminary data.</text>
</comment>